<proteinExistence type="predicted"/>
<dbReference type="AlphaFoldDB" id="A0AAD6VR67"/>
<keyword evidence="2" id="KW-0489">Methyltransferase</keyword>
<feature type="compositionally biased region" description="Basic and acidic residues" evidence="7">
    <location>
        <begin position="306"/>
        <end position="318"/>
    </location>
</feature>
<feature type="compositionally biased region" description="Basic residues" evidence="7">
    <location>
        <begin position="564"/>
        <end position="582"/>
    </location>
</feature>
<evidence type="ECO:0000256" key="3">
    <source>
        <dbReference type="ARBA" id="ARBA00022679"/>
    </source>
</evidence>
<dbReference type="PANTHER" id="PTHR45814">
    <property type="entry name" value="HISTONE-LYSINE N-METHYLTRANSFERASE SETD1"/>
    <property type="match status" value="1"/>
</dbReference>
<evidence type="ECO:0000256" key="1">
    <source>
        <dbReference type="ARBA" id="ARBA00004123"/>
    </source>
</evidence>
<gene>
    <name evidence="8" type="ORF">GGX14DRAFT_563551</name>
</gene>
<keyword evidence="5" id="KW-0156">Chromatin regulator</keyword>
<evidence type="ECO:0000313" key="8">
    <source>
        <dbReference type="EMBL" id="KAJ7213969.1"/>
    </source>
</evidence>
<dbReference type="InterPro" id="IPR044570">
    <property type="entry name" value="Set1-like"/>
</dbReference>
<evidence type="ECO:0000256" key="5">
    <source>
        <dbReference type="ARBA" id="ARBA00022853"/>
    </source>
</evidence>
<protein>
    <submittedName>
        <fullName evidence="8">Uncharacterized protein</fullName>
    </submittedName>
</protein>
<accession>A0AAD6VR67</accession>
<evidence type="ECO:0000256" key="7">
    <source>
        <dbReference type="SAM" id="MobiDB-lite"/>
    </source>
</evidence>
<keyword evidence="3" id="KW-0808">Transferase</keyword>
<evidence type="ECO:0000256" key="4">
    <source>
        <dbReference type="ARBA" id="ARBA00022691"/>
    </source>
</evidence>
<dbReference type="Proteomes" id="UP001219525">
    <property type="component" value="Unassembled WGS sequence"/>
</dbReference>
<dbReference type="GO" id="GO:0032259">
    <property type="term" value="P:methylation"/>
    <property type="evidence" value="ECO:0007669"/>
    <property type="project" value="UniProtKB-KW"/>
</dbReference>
<feature type="region of interest" description="Disordered" evidence="7">
    <location>
        <begin position="556"/>
        <end position="597"/>
    </location>
</feature>
<reference evidence="8" key="1">
    <citation type="submission" date="2023-03" db="EMBL/GenBank/DDBJ databases">
        <title>Massive genome expansion in bonnet fungi (Mycena s.s.) driven by repeated elements and novel gene families across ecological guilds.</title>
        <authorList>
            <consortium name="Lawrence Berkeley National Laboratory"/>
            <person name="Harder C.B."/>
            <person name="Miyauchi S."/>
            <person name="Viragh M."/>
            <person name="Kuo A."/>
            <person name="Thoen E."/>
            <person name="Andreopoulos B."/>
            <person name="Lu D."/>
            <person name="Skrede I."/>
            <person name="Drula E."/>
            <person name="Henrissat B."/>
            <person name="Morin E."/>
            <person name="Kohler A."/>
            <person name="Barry K."/>
            <person name="LaButti K."/>
            <person name="Morin E."/>
            <person name="Salamov A."/>
            <person name="Lipzen A."/>
            <person name="Mereny Z."/>
            <person name="Hegedus B."/>
            <person name="Baldrian P."/>
            <person name="Stursova M."/>
            <person name="Weitz H."/>
            <person name="Taylor A."/>
            <person name="Grigoriev I.V."/>
            <person name="Nagy L.G."/>
            <person name="Martin F."/>
            <person name="Kauserud H."/>
        </authorList>
    </citation>
    <scope>NUCLEOTIDE SEQUENCE</scope>
    <source>
        <strain evidence="8">9144</strain>
    </source>
</reference>
<name>A0AAD6VR67_9AGAR</name>
<evidence type="ECO:0000256" key="2">
    <source>
        <dbReference type="ARBA" id="ARBA00022603"/>
    </source>
</evidence>
<keyword evidence="9" id="KW-1185">Reference proteome</keyword>
<dbReference type="GO" id="GO:0048188">
    <property type="term" value="C:Set1C/COMPASS complex"/>
    <property type="evidence" value="ECO:0007669"/>
    <property type="project" value="TreeGrafter"/>
</dbReference>
<comment type="caution">
    <text evidence="8">The sequence shown here is derived from an EMBL/GenBank/DDBJ whole genome shotgun (WGS) entry which is preliminary data.</text>
</comment>
<organism evidence="8 9">
    <name type="scientific">Mycena pura</name>
    <dbReference type="NCBI Taxonomy" id="153505"/>
    <lineage>
        <taxon>Eukaryota</taxon>
        <taxon>Fungi</taxon>
        <taxon>Dikarya</taxon>
        <taxon>Basidiomycota</taxon>
        <taxon>Agaricomycotina</taxon>
        <taxon>Agaricomycetes</taxon>
        <taxon>Agaricomycetidae</taxon>
        <taxon>Agaricales</taxon>
        <taxon>Marasmiineae</taxon>
        <taxon>Mycenaceae</taxon>
        <taxon>Mycena</taxon>
    </lineage>
</organism>
<keyword evidence="6" id="KW-0539">Nucleus</keyword>
<dbReference type="PANTHER" id="PTHR45814:SF2">
    <property type="entry name" value="HISTONE-LYSINE N-METHYLTRANSFERASE SETD1"/>
    <property type="match status" value="1"/>
</dbReference>
<evidence type="ECO:0000256" key="6">
    <source>
        <dbReference type="ARBA" id="ARBA00023242"/>
    </source>
</evidence>
<comment type="subcellular location">
    <subcellularLocation>
        <location evidence="1">Nucleus</location>
    </subcellularLocation>
</comment>
<evidence type="ECO:0000313" key="9">
    <source>
        <dbReference type="Proteomes" id="UP001219525"/>
    </source>
</evidence>
<feature type="region of interest" description="Disordered" evidence="7">
    <location>
        <begin position="296"/>
        <end position="365"/>
    </location>
</feature>
<dbReference type="GO" id="GO:0042800">
    <property type="term" value="F:histone H3K4 methyltransferase activity"/>
    <property type="evidence" value="ECO:0007669"/>
    <property type="project" value="InterPro"/>
</dbReference>
<keyword evidence="4" id="KW-0949">S-adenosyl-L-methionine</keyword>
<dbReference type="EMBL" id="JARJCW010000020">
    <property type="protein sequence ID" value="KAJ7213969.1"/>
    <property type="molecule type" value="Genomic_DNA"/>
</dbReference>
<sequence>MCDFHPPAAAALAAALYTGAKSRSGRTSTVDRWWQPCPRPTRDARTDRCPCPPPITCHATPHHISPHATLRYLPCAPNARVLDIHNTLPTRLQNVLAARMTHCIPAVPHALPRPQPSAVCLTSCARDARRRCRLPGTFARYTHRADAGTGARSSPVQTMRSCSARTRSFLTRGLDDAEIIERAQELVYKELQELLEKDIADRIVSMHLRQLIQQHRSTKGGAAAQEEVRPAAVVKRDWKSLSFKKARREVEVEVLQEVREEPDEEQVVLERQKKRRKKELAKKVKKIAEEDIESEDTDMLVGRKRPASEDRDAEEPLRKKSGRLLRQTPRTTNVEATAPVDEPPPQHVESSRSNRATARRRAQGLEEINQVQRAIALSKGEMSANELSFKFNQLQTRKKHLRFARSPIHDWGLYAMERIGLRRAHGARARWQVPAARVAVAPQKSRALTARVFACRGPDDALHCSALRPSAQKLLPSQDIGLYLLATYGPRPMARCEQISYLTMPSNTAIELNVGHVNMSIQTSLSPGDTLAIQTNSASRSSLSVQLSLLPPAALSPSAQERASHKRISKIKRPRKVTKRAKTSTGGNPDAITSDFSETEVSESDELFYATRSVEDPSQPVRIIRRVVHDLPIMISPRSKKQAIPPNVPRPHPDAKPVFIRPANADRALAVAAPSVSYVEEAKRVVGKFKTE</sequence>